<comment type="caution">
    <text evidence="1">The sequence shown here is derived from an EMBL/GenBank/DDBJ whole genome shotgun (WGS) entry which is preliminary data.</text>
</comment>
<name>A0A2P4EVT5_9GAMM</name>
<sequence length="266" mass="29561">MTSDADVSEFTQAYAPHRSRSRHRALFGVALIALHSLFCNPLAAIELSSLEWPPYSGADLPGQGSLSELLRRALASQDTPLLIHFQPWSRAIRSATTEPDIVGYFPRYFADDQLCLYSDSIGTSRVGLATRSDLSVSWDQLEDLRTYRIGVVRGYRNVPEFDALVADGTLKVKEAANDQLNLLKLVYGRLDLAVIDEQVMQHWLSHEPLLRQNADKLTFAKQLLGEPTMHVCFIPGEAGEQARLLLNQGLQQIQHYQASGSGNAGR</sequence>
<evidence type="ECO:0000313" key="2">
    <source>
        <dbReference type="Proteomes" id="UP000243451"/>
    </source>
</evidence>
<organism evidence="1 2">
    <name type="scientific">Halopseudomonas oceani</name>
    <dbReference type="NCBI Taxonomy" id="1708783"/>
    <lineage>
        <taxon>Bacteria</taxon>
        <taxon>Pseudomonadati</taxon>
        <taxon>Pseudomonadota</taxon>
        <taxon>Gammaproteobacteria</taxon>
        <taxon>Pseudomonadales</taxon>
        <taxon>Pseudomonadaceae</taxon>
        <taxon>Halopseudomonas</taxon>
    </lineage>
</organism>
<dbReference type="RefSeq" id="WP_104738042.1">
    <property type="nucleotide sequence ID" value="NZ_BMHR01000007.1"/>
</dbReference>
<dbReference type="OrthoDB" id="5296159at2"/>
<dbReference type="EMBL" id="PPSK01000006">
    <property type="protein sequence ID" value="POB03721.1"/>
    <property type="molecule type" value="Genomic_DNA"/>
</dbReference>
<protein>
    <submittedName>
        <fullName evidence="1">ABC transporter</fullName>
    </submittedName>
</protein>
<evidence type="ECO:0000313" key="1">
    <source>
        <dbReference type="EMBL" id="POB03721.1"/>
    </source>
</evidence>
<dbReference type="AlphaFoldDB" id="A0A2P4EVT5"/>
<keyword evidence="2" id="KW-1185">Reference proteome</keyword>
<reference evidence="1 2" key="1">
    <citation type="submission" date="2018-01" db="EMBL/GenBank/DDBJ databases">
        <title>Draft genome of the type strain Pseudomonas oceani DSM 100277 isolated from the deep water in Okinawa trough, northwestern Pacific Ocean.</title>
        <authorList>
            <person name="Gomila M."/>
            <person name="Mulet M."/>
            <person name="Garcia-Valdes E."/>
            <person name="Lalucat J."/>
        </authorList>
    </citation>
    <scope>NUCLEOTIDE SEQUENCE [LARGE SCALE GENOMIC DNA]</scope>
    <source>
        <strain evidence="1 2">DSM 100277</strain>
    </source>
</reference>
<gene>
    <name evidence="1" type="ORF">C1949_08425</name>
</gene>
<dbReference type="SUPFAM" id="SSF53850">
    <property type="entry name" value="Periplasmic binding protein-like II"/>
    <property type="match status" value="1"/>
</dbReference>
<proteinExistence type="predicted"/>
<accession>A0A2P4EVT5</accession>
<dbReference type="Proteomes" id="UP000243451">
    <property type="component" value="Unassembled WGS sequence"/>
</dbReference>
<dbReference type="Gene3D" id="3.40.190.10">
    <property type="entry name" value="Periplasmic binding protein-like II"/>
    <property type="match status" value="2"/>
</dbReference>